<dbReference type="OrthoDB" id="1522996at2"/>
<dbReference type="AlphaFoldDB" id="A0A0L8AID3"/>
<evidence type="ECO:0000313" key="4">
    <source>
        <dbReference type="Proteomes" id="UP000036908"/>
    </source>
</evidence>
<accession>A0A0L8AID3</accession>
<dbReference type="RefSeq" id="WP_053224345.1">
    <property type="nucleotide sequence ID" value="NZ_JSVA01000016.1"/>
</dbReference>
<dbReference type="Pfam" id="PF00582">
    <property type="entry name" value="Usp"/>
    <property type="match status" value="2"/>
</dbReference>
<comment type="similarity">
    <text evidence="1">Belongs to the universal stress protein A family.</text>
</comment>
<dbReference type="SUPFAM" id="SSF52402">
    <property type="entry name" value="Adenine nucleotide alpha hydrolases-like"/>
    <property type="match status" value="2"/>
</dbReference>
<sequence length="307" mass="34656">MPKREKILVLMDTSDVDKTLLKFIEVIATAHETKEIHFFNSISEMKIPEEVLKSFPEIKVKSIEERRKMIQDLVSSSLPEKLVGISEVHIKEGSPAKAILKFVEKNDIDLIMMGRHKDFVGGGILSNRLARRADCALFIIPENSGSNLNLIHVPCDFSEHSRIAMEEAIGISRKYDNDIKIICQNVYTVPGGYHYSGKTYEEFAEVMRANAERDYKKFMAGIDHEGCDIEVVYSLDTNDDPVNDIIDFANKHKPTTIIIGVKGRTATTALFIGSRAEQLIQINNNIPMMIVRPKGKNSGLMDFIREI</sequence>
<dbReference type="PATRIC" id="fig|1566026.4.peg.1094"/>
<gene>
    <name evidence="3" type="ORF">OB69_13925</name>
</gene>
<proteinExistence type="inferred from homology"/>
<evidence type="ECO:0000259" key="2">
    <source>
        <dbReference type="Pfam" id="PF00582"/>
    </source>
</evidence>
<feature type="domain" description="UspA" evidence="2">
    <location>
        <begin position="5"/>
        <end position="141"/>
    </location>
</feature>
<dbReference type="CDD" id="cd00293">
    <property type="entry name" value="USP-like"/>
    <property type="match status" value="2"/>
</dbReference>
<keyword evidence="4" id="KW-1185">Reference proteome</keyword>
<name>A0A0L8AID3_9BACT</name>
<dbReference type="InterPro" id="IPR006016">
    <property type="entry name" value="UspA"/>
</dbReference>
<reference evidence="4" key="1">
    <citation type="submission" date="2014-11" db="EMBL/GenBank/DDBJ databases">
        <title>Genome sequencing of Roseivirga sp. D-25.</title>
        <authorList>
            <person name="Selvaratnam C."/>
            <person name="Thevarajoo S."/>
            <person name="Goh K.M."/>
            <person name="Eee R."/>
            <person name="Chan K.-G."/>
            <person name="Chong C.S."/>
        </authorList>
    </citation>
    <scope>NUCLEOTIDE SEQUENCE [LARGE SCALE GENOMIC DNA]</scope>
    <source>
        <strain evidence="4">D-25</strain>
    </source>
</reference>
<organism evidence="3 4">
    <name type="scientific">Roseivirga seohaensis subsp. aquiponti</name>
    <dbReference type="NCBI Taxonomy" id="1566026"/>
    <lineage>
        <taxon>Bacteria</taxon>
        <taxon>Pseudomonadati</taxon>
        <taxon>Bacteroidota</taxon>
        <taxon>Cytophagia</taxon>
        <taxon>Cytophagales</taxon>
        <taxon>Roseivirgaceae</taxon>
        <taxon>Roseivirga</taxon>
    </lineage>
</organism>
<comment type="caution">
    <text evidence="3">The sequence shown here is derived from an EMBL/GenBank/DDBJ whole genome shotgun (WGS) entry which is preliminary data.</text>
</comment>
<dbReference type="PANTHER" id="PTHR46268">
    <property type="entry name" value="STRESS RESPONSE PROTEIN NHAX"/>
    <property type="match status" value="1"/>
</dbReference>
<dbReference type="PANTHER" id="PTHR46268:SF6">
    <property type="entry name" value="UNIVERSAL STRESS PROTEIN UP12"/>
    <property type="match status" value="1"/>
</dbReference>
<dbReference type="InterPro" id="IPR014729">
    <property type="entry name" value="Rossmann-like_a/b/a_fold"/>
</dbReference>
<feature type="domain" description="UspA" evidence="2">
    <location>
        <begin position="151"/>
        <end position="292"/>
    </location>
</feature>
<dbReference type="Proteomes" id="UP000036908">
    <property type="component" value="Unassembled WGS sequence"/>
</dbReference>
<dbReference type="EMBL" id="JSVA01000016">
    <property type="protein sequence ID" value="KOF02119.1"/>
    <property type="molecule type" value="Genomic_DNA"/>
</dbReference>
<evidence type="ECO:0000313" key="3">
    <source>
        <dbReference type="EMBL" id="KOF02119.1"/>
    </source>
</evidence>
<protein>
    <recommendedName>
        <fullName evidence="2">UspA domain-containing protein</fullName>
    </recommendedName>
</protein>
<evidence type="ECO:0000256" key="1">
    <source>
        <dbReference type="ARBA" id="ARBA00008791"/>
    </source>
</evidence>
<dbReference type="Gene3D" id="3.40.50.620">
    <property type="entry name" value="HUPs"/>
    <property type="match status" value="2"/>
</dbReference>